<organism evidence="2 3">
    <name type="scientific">Ajellomyces dermatitidis (strain ER-3 / ATCC MYA-2586)</name>
    <name type="common">Blastomyces dermatitidis</name>
    <dbReference type="NCBI Taxonomy" id="559297"/>
    <lineage>
        <taxon>Eukaryota</taxon>
        <taxon>Fungi</taxon>
        <taxon>Dikarya</taxon>
        <taxon>Ascomycota</taxon>
        <taxon>Pezizomycotina</taxon>
        <taxon>Eurotiomycetes</taxon>
        <taxon>Eurotiomycetidae</taxon>
        <taxon>Onygenales</taxon>
        <taxon>Ajellomycetaceae</taxon>
        <taxon>Blastomyces</taxon>
    </lineage>
</organism>
<dbReference type="RefSeq" id="XP_045272595.1">
    <property type="nucleotide sequence ID" value="XM_045423728.1"/>
</dbReference>
<evidence type="ECO:0000313" key="2">
    <source>
        <dbReference type="EMBL" id="EEQ84681.2"/>
    </source>
</evidence>
<accession>A0ABM9YFQ4</accession>
<protein>
    <submittedName>
        <fullName evidence="2">Uncharacterized protein</fullName>
    </submittedName>
</protein>
<gene>
    <name evidence="2" type="ORF">BDCG_07950</name>
</gene>
<feature type="region of interest" description="Disordered" evidence="1">
    <location>
        <begin position="1"/>
        <end position="34"/>
    </location>
</feature>
<evidence type="ECO:0000256" key="1">
    <source>
        <dbReference type="SAM" id="MobiDB-lite"/>
    </source>
</evidence>
<keyword evidence="3" id="KW-1185">Reference proteome</keyword>
<reference evidence="3" key="1">
    <citation type="journal article" date="2015" name="PLoS Genet.">
        <title>The dynamic genome and transcriptome of the human fungal pathogen Blastomyces and close relative Emmonsia.</title>
        <authorList>
            <person name="Munoz J.F."/>
            <person name="Gauthier G.M."/>
            <person name="Desjardins C.A."/>
            <person name="Gallo J.E."/>
            <person name="Holder J."/>
            <person name="Sullivan T.D."/>
            <person name="Marty A.J."/>
            <person name="Carmen J.C."/>
            <person name="Chen Z."/>
            <person name="Ding L."/>
            <person name="Gujja S."/>
            <person name="Magrini V."/>
            <person name="Misas E."/>
            <person name="Mitreva M."/>
            <person name="Priest M."/>
            <person name="Saif S."/>
            <person name="Whiston E.A."/>
            <person name="Young S."/>
            <person name="Zeng Q."/>
            <person name="Goldman W.E."/>
            <person name="Mardis E.R."/>
            <person name="Taylor J.W."/>
            <person name="McEwen J.G."/>
            <person name="Clay O.K."/>
            <person name="Klein B.S."/>
            <person name="Cuomo C.A."/>
        </authorList>
    </citation>
    <scope>NUCLEOTIDE SEQUENCE [LARGE SCALE GENOMIC DNA]</scope>
    <source>
        <strain evidence="3">ER-3 / ATCC MYA-2586</strain>
    </source>
</reference>
<dbReference type="GeneID" id="69029592"/>
<evidence type="ECO:0000313" key="3">
    <source>
        <dbReference type="Proteomes" id="UP000002039"/>
    </source>
</evidence>
<sequence length="109" mass="12542">MLVQVRVRPVASKSQDARLPNPRQSDQSFPREELEMDDKASPYFLDPTHAYAAFILCWGSIPSLIRPRDQPIFTGTIHRSWEPEQTTERSDRNVCLVLYLSGSSEKEIH</sequence>
<dbReference type="Proteomes" id="UP000002039">
    <property type="component" value="Unassembled WGS sequence"/>
</dbReference>
<proteinExistence type="predicted"/>
<dbReference type="EMBL" id="EQ999982">
    <property type="protein sequence ID" value="EEQ84681.2"/>
    <property type="molecule type" value="Genomic_DNA"/>
</dbReference>
<name>A0ABM9YFQ4_AJEDR</name>